<name>A0ABV5FFD7_9FLAO</name>
<keyword evidence="2" id="KW-1185">Reference proteome</keyword>
<gene>
    <name evidence="1" type="ORF">ACFFU9_15595</name>
</gene>
<proteinExistence type="predicted"/>
<protein>
    <submittedName>
        <fullName evidence="1">Uncharacterized protein</fullName>
    </submittedName>
</protein>
<dbReference type="RefSeq" id="WP_379862415.1">
    <property type="nucleotide sequence ID" value="NZ_JBHMFC010000105.1"/>
</dbReference>
<organism evidence="1 2">
    <name type="scientific">Mariniflexile ostreae</name>
    <dbReference type="NCBI Taxonomy" id="1520892"/>
    <lineage>
        <taxon>Bacteria</taxon>
        <taxon>Pseudomonadati</taxon>
        <taxon>Bacteroidota</taxon>
        <taxon>Flavobacteriia</taxon>
        <taxon>Flavobacteriales</taxon>
        <taxon>Flavobacteriaceae</taxon>
        <taxon>Mariniflexile</taxon>
    </lineage>
</organism>
<accession>A0ABV5FFD7</accession>
<sequence length="111" mass="13339">MLNIFSSFYHQKHFNVERWKDKPSLRYEMTDEIINKNILIGKTKLEIEAILGKSEWNSWDETLKAHSPDIWHYNLGFKPGAFNKQQETMEILFSKDSLKTVRQYQTEHTFE</sequence>
<comment type="caution">
    <text evidence="1">The sequence shown here is derived from an EMBL/GenBank/DDBJ whole genome shotgun (WGS) entry which is preliminary data.</text>
</comment>
<dbReference type="EMBL" id="JBHMFC010000105">
    <property type="protein sequence ID" value="MFB9058168.1"/>
    <property type="molecule type" value="Genomic_DNA"/>
</dbReference>
<evidence type="ECO:0000313" key="1">
    <source>
        <dbReference type="EMBL" id="MFB9058168.1"/>
    </source>
</evidence>
<evidence type="ECO:0000313" key="2">
    <source>
        <dbReference type="Proteomes" id="UP001589585"/>
    </source>
</evidence>
<reference evidence="1 2" key="1">
    <citation type="submission" date="2024-09" db="EMBL/GenBank/DDBJ databases">
        <authorList>
            <person name="Sun Q."/>
            <person name="Mori K."/>
        </authorList>
    </citation>
    <scope>NUCLEOTIDE SEQUENCE [LARGE SCALE GENOMIC DNA]</scope>
    <source>
        <strain evidence="1 2">CECT 8622</strain>
    </source>
</reference>
<dbReference type="Proteomes" id="UP001589585">
    <property type="component" value="Unassembled WGS sequence"/>
</dbReference>